<dbReference type="SMART" id="SM00724">
    <property type="entry name" value="TLC"/>
    <property type="match status" value="1"/>
</dbReference>
<keyword evidence="3 6" id="KW-1133">Transmembrane helix</keyword>
<proteinExistence type="predicted"/>
<evidence type="ECO:0000313" key="12">
    <source>
        <dbReference type="Proteomes" id="UP000309601"/>
    </source>
</evidence>
<keyword evidence="4 5" id="KW-0472">Membrane</keyword>
<feature type="transmembrane region" description="Helical" evidence="6">
    <location>
        <begin position="119"/>
        <end position="136"/>
    </location>
</feature>
<evidence type="ECO:0000256" key="5">
    <source>
        <dbReference type="PROSITE-ProRule" id="PRU00205"/>
    </source>
</evidence>
<feature type="domain" description="TLC" evidence="7">
    <location>
        <begin position="50"/>
        <end position="246"/>
    </location>
</feature>
<gene>
    <name evidence="10" type="ORF">E3Q01_00278</name>
    <name evidence="9" type="ORF">E3Q02_00901</name>
    <name evidence="8" type="ORF">E3Q17_00709</name>
</gene>
<evidence type="ECO:0000256" key="4">
    <source>
        <dbReference type="ARBA" id="ARBA00023136"/>
    </source>
</evidence>
<feature type="transmembrane region" description="Helical" evidence="6">
    <location>
        <begin position="216"/>
        <end position="235"/>
    </location>
</feature>
<dbReference type="PANTHER" id="PTHR13439:SF0">
    <property type="entry name" value="TOPOISOMERASE I DAMAGE AFFECTED PROTEIN 4"/>
    <property type="match status" value="1"/>
</dbReference>
<reference evidence="11 12" key="1">
    <citation type="submission" date="2019-03" db="EMBL/GenBank/DDBJ databases">
        <title>Sequencing 25 genomes of Wallemia mellicola.</title>
        <authorList>
            <person name="Gostincar C."/>
        </authorList>
    </citation>
    <scope>NUCLEOTIDE SEQUENCE [LARGE SCALE GENOMIC DNA]</scope>
    <source>
        <strain evidence="8 11">EXF-1262</strain>
        <strain evidence="9 12">EXF-1274</strain>
        <strain evidence="10 13">EXF-757</strain>
    </source>
</reference>
<dbReference type="EMBL" id="SPRW01000006">
    <property type="protein sequence ID" value="TIC69354.1"/>
    <property type="molecule type" value="Genomic_DNA"/>
</dbReference>
<dbReference type="InterPro" id="IPR050846">
    <property type="entry name" value="TLCD"/>
</dbReference>
<evidence type="ECO:0000313" key="11">
    <source>
        <dbReference type="Proteomes" id="UP000307169"/>
    </source>
</evidence>
<dbReference type="Proteomes" id="UP000307169">
    <property type="component" value="Unassembled WGS sequence"/>
</dbReference>
<comment type="subcellular location">
    <subcellularLocation>
        <location evidence="1">Membrane</location>
        <topology evidence="1">Multi-pass membrane protein</topology>
    </subcellularLocation>
</comment>
<dbReference type="Pfam" id="PF03798">
    <property type="entry name" value="TRAM_LAG1_CLN8"/>
    <property type="match status" value="1"/>
</dbReference>
<feature type="transmembrane region" description="Helical" evidence="6">
    <location>
        <begin position="174"/>
        <end position="196"/>
    </location>
</feature>
<accession>A0A4T0LY52</accession>
<feature type="transmembrane region" description="Helical" evidence="6">
    <location>
        <begin position="15"/>
        <end position="35"/>
    </location>
</feature>
<organism evidence="10 13">
    <name type="scientific">Wallemia mellicola</name>
    <dbReference type="NCBI Taxonomy" id="1708541"/>
    <lineage>
        <taxon>Eukaryota</taxon>
        <taxon>Fungi</taxon>
        <taxon>Dikarya</taxon>
        <taxon>Basidiomycota</taxon>
        <taxon>Wallemiomycotina</taxon>
        <taxon>Wallemiomycetes</taxon>
        <taxon>Wallemiales</taxon>
        <taxon>Wallemiaceae</taxon>
        <taxon>Wallemia</taxon>
    </lineage>
</organism>
<dbReference type="GO" id="GO:0005783">
    <property type="term" value="C:endoplasmic reticulum"/>
    <property type="evidence" value="ECO:0007669"/>
    <property type="project" value="TreeGrafter"/>
</dbReference>
<evidence type="ECO:0000313" key="9">
    <source>
        <dbReference type="EMBL" id="TIC69354.1"/>
    </source>
</evidence>
<dbReference type="PROSITE" id="PS50922">
    <property type="entry name" value="TLC"/>
    <property type="match status" value="1"/>
</dbReference>
<comment type="caution">
    <text evidence="10">The sequence shown here is derived from an EMBL/GenBank/DDBJ whole genome shotgun (WGS) entry which is preliminary data.</text>
</comment>
<feature type="transmembrane region" description="Helical" evidence="6">
    <location>
        <begin position="142"/>
        <end position="162"/>
    </location>
</feature>
<keyword evidence="2 5" id="KW-0812">Transmembrane</keyword>
<dbReference type="EMBL" id="SPRX01000002">
    <property type="protein sequence ID" value="TIC69746.1"/>
    <property type="molecule type" value="Genomic_DNA"/>
</dbReference>
<dbReference type="GO" id="GO:0016020">
    <property type="term" value="C:membrane"/>
    <property type="evidence" value="ECO:0007669"/>
    <property type="project" value="UniProtKB-SubCell"/>
</dbReference>
<dbReference type="AlphaFoldDB" id="A0A4T0LY52"/>
<evidence type="ECO:0000313" key="8">
    <source>
        <dbReference type="EMBL" id="TIC03940.1"/>
    </source>
</evidence>
<dbReference type="Proteomes" id="UP000309601">
    <property type="component" value="Unassembled WGS sequence"/>
</dbReference>
<evidence type="ECO:0000256" key="2">
    <source>
        <dbReference type="ARBA" id="ARBA00022692"/>
    </source>
</evidence>
<feature type="transmembrane region" description="Helical" evidence="6">
    <location>
        <begin position="88"/>
        <end position="107"/>
    </location>
</feature>
<dbReference type="InterPro" id="IPR006634">
    <property type="entry name" value="TLC-dom"/>
</dbReference>
<evidence type="ECO:0000256" key="1">
    <source>
        <dbReference type="ARBA" id="ARBA00004141"/>
    </source>
</evidence>
<dbReference type="GO" id="GO:0055088">
    <property type="term" value="P:lipid homeostasis"/>
    <property type="evidence" value="ECO:0007669"/>
    <property type="project" value="TreeGrafter"/>
</dbReference>
<evidence type="ECO:0000256" key="6">
    <source>
        <dbReference type="SAM" id="Phobius"/>
    </source>
</evidence>
<protein>
    <submittedName>
        <fullName evidence="10">DUF887-domain-containing protein</fullName>
    </submittedName>
</protein>
<evidence type="ECO:0000256" key="3">
    <source>
        <dbReference type="ARBA" id="ARBA00022989"/>
    </source>
</evidence>
<dbReference type="Proteomes" id="UP000310708">
    <property type="component" value="Unassembled WGS sequence"/>
</dbReference>
<evidence type="ECO:0000313" key="13">
    <source>
        <dbReference type="Proteomes" id="UP000310708"/>
    </source>
</evidence>
<feature type="transmembrane region" description="Helical" evidence="6">
    <location>
        <begin position="55"/>
        <end position="76"/>
    </location>
</feature>
<sequence>MSFVGLLPRHFSGHLPPFTVCFIGCFGVSAISHLISERYLSATYEKLDKNQKLDWNAHTVSLVHSLLIAPAAGYALYKSPIALTDTLYGYDSLIGNIHAFSLGYFLWDALHDVRTRQPVYLVHALVSFSAYLWTFRPVFMNIGPAFLLWEASTPFVNINWFMDRIEGYKNSRSQIVNGIALTLSFFTARIAFGGYMSYIFYKTIVEHQNSFPKSLAAVYVAGNITLNILNLNWFYKMMKKIKRMYSRL</sequence>
<name>A0A4T0LY52_9BASI</name>
<dbReference type="EMBL" id="SPRH01000005">
    <property type="protein sequence ID" value="TIC03940.1"/>
    <property type="molecule type" value="Genomic_DNA"/>
</dbReference>
<dbReference type="PANTHER" id="PTHR13439">
    <property type="entry name" value="CT120 PROTEIN"/>
    <property type="match status" value="1"/>
</dbReference>
<evidence type="ECO:0000313" key="10">
    <source>
        <dbReference type="EMBL" id="TIC69746.1"/>
    </source>
</evidence>
<evidence type="ECO:0000259" key="7">
    <source>
        <dbReference type="PROSITE" id="PS50922"/>
    </source>
</evidence>